<feature type="compositionally biased region" description="Polar residues" evidence="10">
    <location>
        <begin position="238"/>
        <end position="248"/>
    </location>
</feature>
<dbReference type="STRING" id="299467.A0A443STJ3"/>
<proteinExistence type="predicted"/>
<dbReference type="InterPro" id="IPR001628">
    <property type="entry name" value="Znf_hrmn_rcpt"/>
</dbReference>
<evidence type="ECO:0000256" key="1">
    <source>
        <dbReference type="ARBA" id="ARBA00004123"/>
    </source>
</evidence>
<evidence type="ECO:0000256" key="9">
    <source>
        <dbReference type="ARBA" id="ARBA00023242"/>
    </source>
</evidence>
<keyword evidence="4" id="KW-0862">Zinc</keyword>
<feature type="region of interest" description="Disordered" evidence="10">
    <location>
        <begin position="30"/>
        <end position="60"/>
    </location>
</feature>
<dbReference type="EMBL" id="NCKV01000352">
    <property type="protein sequence ID" value="RWS30858.1"/>
    <property type="molecule type" value="Genomic_DNA"/>
</dbReference>
<protein>
    <submittedName>
        <fullName evidence="12">Hormone receptor 4-like protein</fullName>
    </submittedName>
</protein>
<dbReference type="FunFam" id="3.30.50.10:FF:000006">
    <property type="entry name" value="Nuclear receptor subfamily 5 group A member"/>
    <property type="match status" value="1"/>
</dbReference>
<dbReference type="SUPFAM" id="SSF48508">
    <property type="entry name" value="Nuclear receptor ligand-binding domain"/>
    <property type="match status" value="1"/>
</dbReference>
<dbReference type="Gene3D" id="3.30.50.10">
    <property type="entry name" value="Erythroid Transcription Factor GATA-1, subunit A"/>
    <property type="match status" value="1"/>
</dbReference>
<dbReference type="GO" id="GO:0008270">
    <property type="term" value="F:zinc ion binding"/>
    <property type="evidence" value="ECO:0007669"/>
    <property type="project" value="UniProtKB-KW"/>
</dbReference>
<dbReference type="InterPro" id="IPR035500">
    <property type="entry name" value="NHR-like_dom_sf"/>
</dbReference>
<dbReference type="Pfam" id="PF00105">
    <property type="entry name" value="zf-C4"/>
    <property type="match status" value="1"/>
</dbReference>
<accession>A0A443STJ3</accession>
<dbReference type="GO" id="GO:0043565">
    <property type="term" value="F:sequence-specific DNA binding"/>
    <property type="evidence" value="ECO:0007669"/>
    <property type="project" value="InterPro"/>
</dbReference>
<evidence type="ECO:0000256" key="2">
    <source>
        <dbReference type="ARBA" id="ARBA00022723"/>
    </source>
</evidence>
<evidence type="ECO:0000259" key="11">
    <source>
        <dbReference type="PROSITE" id="PS51030"/>
    </source>
</evidence>
<evidence type="ECO:0000256" key="10">
    <source>
        <dbReference type="SAM" id="MobiDB-lite"/>
    </source>
</evidence>
<dbReference type="InterPro" id="IPR013088">
    <property type="entry name" value="Znf_NHR/GATA"/>
</dbReference>
<dbReference type="PROSITE" id="PS51030">
    <property type="entry name" value="NUCLEAR_REC_DBD_2"/>
    <property type="match status" value="1"/>
</dbReference>
<dbReference type="SMART" id="SM00399">
    <property type="entry name" value="ZnF_C4"/>
    <property type="match status" value="1"/>
</dbReference>
<dbReference type="PANTHER" id="PTHR48092">
    <property type="entry name" value="KNIRPS-RELATED PROTEIN-RELATED"/>
    <property type="match status" value="1"/>
</dbReference>
<reference evidence="12 13" key="1">
    <citation type="journal article" date="2018" name="Gigascience">
        <title>Genomes of trombidid mites reveal novel predicted allergens and laterally-transferred genes associated with secondary metabolism.</title>
        <authorList>
            <person name="Dong X."/>
            <person name="Chaisiri K."/>
            <person name="Xia D."/>
            <person name="Armstrong S.D."/>
            <person name="Fang Y."/>
            <person name="Donnelly M.J."/>
            <person name="Kadowaki T."/>
            <person name="McGarry J.W."/>
            <person name="Darby A.C."/>
            <person name="Makepeace B.L."/>
        </authorList>
    </citation>
    <scope>NUCLEOTIDE SEQUENCE [LARGE SCALE GENOMIC DNA]</scope>
    <source>
        <strain evidence="12">UoL-UT</strain>
    </source>
</reference>
<keyword evidence="5" id="KW-0805">Transcription regulation</keyword>
<dbReference type="PRINTS" id="PR00047">
    <property type="entry name" value="STROIDFINGER"/>
</dbReference>
<dbReference type="SUPFAM" id="SSF57716">
    <property type="entry name" value="Glucocorticoid receptor-like (DNA-binding domain)"/>
    <property type="match status" value="1"/>
</dbReference>
<evidence type="ECO:0000256" key="8">
    <source>
        <dbReference type="ARBA" id="ARBA00023170"/>
    </source>
</evidence>
<evidence type="ECO:0000256" key="6">
    <source>
        <dbReference type="ARBA" id="ARBA00023125"/>
    </source>
</evidence>
<evidence type="ECO:0000313" key="12">
    <source>
        <dbReference type="EMBL" id="RWS30858.1"/>
    </source>
</evidence>
<keyword evidence="7" id="KW-0804">Transcription</keyword>
<dbReference type="VEuPathDB" id="VectorBase:LDEU001182"/>
<dbReference type="InterPro" id="IPR050200">
    <property type="entry name" value="Nuclear_hormone_rcpt_NR3"/>
</dbReference>
<feature type="region of interest" description="Disordered" evidence="10">
    <location>
        <begin position="212"/>
        <end position="261"/>
    </location>
</feature>
<gene>
    <name evidence="12" type="ORF">B4U80_03098</name>
</gene>
<comment type="caution">
    <text evidence="12">The sequence shown here is derived from an EMBL/GenBank/DDBJ whole genome shotgun (WGS) entry which is preliminary data.</text>
</comment>
<evidence type="ECO:0000256" key="3">
    <source>
        <dbReference type="ARBA" id="ARBA00022771"/>
    </source>
</evidence>
<keyword evidence="9" id="KW-0539">Nucleus</keyword>
<keyword evidence="2" id="KW-0479">Metal-binding</keyword>
<keyword evidence="3" id="KW-0863">Zinc-finger</keyword>
<dbReference type="OrthoDB" id="10006908at2759"/>
<evidence type="ECO:0000256" key="4">
    <source>
        <dbReference type="ARBA" id="ARBA00022833"/>
    </source>
</evidence>
<dbReference type="AlphaFoldDB" id="A0A443STJ3"/>
<evidence type="ECO:0000256" key="7">
    <source>
        <dbReference type="ARBA" id="ARBA00023163"/>
    </source>
</evidence>
<organism evidence="12 13">
    <name type="scientific">Leptotrombidium deliense</name>
    <dbReference type="NCBI Taxonomy" id="299467"/>
    <lineage>
        <taxon>Eukaryota</taxon>
        <taxon>Metazoa</taxon>
        <taxon>Ecdysozoa</taxon>
        <taxon>Arthropoda</taxon>
        <taxon>Chelicerata</taxon>
        <taxon>Arachnida</taxon>
        <taxon>Acari</taxon>
        <taxon>Acariformes</taxon>
        <taxon>Trombidiformes</taxon>
        <taxon>Prostigmata</taxon>
        <taxon>Anystina</taxon>
        <taxon>Parasitengona</taxon>
        <taxon>Trombiculoidea</taxon>
        <taxon>Trombiculidae</taxon>
        <taxon>Leptotrombidium</taxon>
    </lineage>
</organism>
<feature type="compositionally biased region" description="Acidic residues" evidence="10">
    <location>
        <begin position="214"/>
        <end position="231"/>
    </location>
</feature>
<evidence type="ECO:0000256" key="5">
    <source>
        <dbReference type="ARBA" id="ARBA00023015"/>
    </source>
</evidence>
<sequence>MLSILYPTSPSSTVNNNSFGYSSSSSAITTTNDSPPLNNEVVLSSSSSPPTISTSSQQLSLQQSASSSSSASSMICMICEDKATGLHYGIITCEGCKGFFKRTVQNKRVYTCVADGCCLITKQQRNRCQYCRFQKCLRQGMVLAAVREDRMPGGRNSGAVYNLYKVKYKKHKKQQQNAISPTTAQKEKEEDCIKKIDELIKVDDFNECANSLLNDEDEDDDEDESHDENDDVDKSENCSEQSQQQTPRNSDEDEEDGDSLNEKLCSIGDSIVFKLVQWTKKLPFYSQLPVHCCTQ</sequence>
<name>A0A443STJ3_9ACAR</name>
<dbReference type="GO" id="GO:0005634">
    <property type="term" value="C:nucleus"/>
    <property type="evidence" value="ECO:0007669"/>
    <property type="project" value="UniProtKB-SubCell"/>
</dbReference>
<dbReference type="Gene3D" id="1.10.565.10">
    <property type="entry name" value="Retinoid X Receptor"/>
    <property type="match status" value="1"/>
</dbReference>
<dbReference type="GO" id="GO:0006357">
    <property type="term" value="P:regulation of transcription by RNA polymerase II"/>
    <property type="evidence" value="ECO:0007669"/>
    <property type="project" value="UniProtKB-ARBA"/>
</dbReference>
<feature type="compositionally biased region" description="Low complexity" evidence="10">
    <location>
        <begin position="44"/>
        <end position="60"/>
    </location>
</feature>
<dbReference type="GO" id="GO:0003700">
    <property type="term" value="F:DNA-binding transcription factor activity"/>
    <property type="evidence" value="ECO:0007669"/>
    <property type="project" value="InterPro"/>
</dbReference>
<feature type="non-terminal residue" evidence="12">
    <location>
        <position position="295"/>
    </location>
</feature>
<feature type="domain" description="Nuclear receptor" evidence="11">
    <location>
        <begin position="73"/>
        <end position="148"/>
    </location>
</feature>
<comment type="subcellular location">
    <subcellularLocation>
        <location evidence="1">Nucleus</location>
    </subcellularLocation>
</comment>
<evidence type="ECO:0000313" key="13">
    <source>
        <dbReference type="Proteomes" id="UP000288716"/>
    </source>
</evidence>
<dbReference type="Proteomes" id="UP000288716">
    <property type="component" value="Unassembled WGS sequence"/>
</dbReference>
<keyword evidence="6" id="KW-0238">DNA-binding</keyword>
<dbReference type="PROSITE" id="PS00031">
    <property type="entry name" value="NUCLEAR_REC_DBD_1"/>
    <property type="match status" value="1"/>
</dbReference>
<keyword evidence="8 12" id="KW-0675">Receptor</keyword>
<keyword evidence="13" id="KW-1185">Reference proteome</keyword>